<dbReference type="InterPro" id="IPR054491">
    <property type="entry name" value="MGH1-like_GH"/>
</dbReference>
<dbReference type="GO" id="GO:0006487">
    <property type="term" value="P:protein N-linked glycosylation"/>
    <property type="evidence" value="ECO:0007669"/>
    <property type="project" value="TreeGrafter"/>
</dbReference>
<dbReference type="GO" id="GO:0004573">
    <property type="term" value="F:Glc3Man9GlcNAc2 oligosaccharide glucosidase activity"/>
    <property type="evidence" value="ECO:0007669"/>
    <property type="project" value="InterPro"/>
</dbReference>
<keyword evidence="6" id="KW-1185">Reference proteome</keyword>
<proteinExistence type="inferred from homology"/>
<evidence type="ECO:0000313" key="5">
    <source>
        <dbReference type="EMBL" id="RTE10535.1"/>
    </source>
</evidence>
<dbReference type="InterPro" id="IPR008928">
    <property type="entry name" value="6-hairpin_glycosidase_sf"/>
</dbReference>
<dbReference type="EMBL" id="RXHU01000017">
    <property type="protein sequence ID" value="RTE10535.1"/>
    <property type="molecule type" value="Genomic_DNA"/>
</dbReference>
<dbReference type="Gene3D" id="1.50.10.10">
    <property type="match status" value="1"/>
</dbReference>
<reference evidence="5 6" key="1">
    <citation type="submission" date="2018-12" db="EMBL/GenBank/DDBJ databases">
        <title>Bacillus ochoae sp. nov., Paenibacillus whitsoniae sp. nov., Paenibacillus spiritus sp. nov. Isolated from the Mars Exploration Rover during spacecraft assembly.</title>
        <authorList>
            <person name="Seuylemezian A."/>
            <person name="Vaishampayan P."/>
        </authorList>
    </citation>
    <scope>NUCLEOTIDE SEQUENCE [LARGE SCALE GENOMIC DNA]</scope>
    <source>
        <strain evidence="5 6">MER 54</strain>
    </source>
</reference>
<dbReference type="RefSeq" id="WP_126140429.1">
    <property type="nucleotide sequence ID" value="NZ_RXHU01000017.1"/>
</dbReference>
<name>A0A3S0CC84_9BACL</name>
<sequence length="599" mass="67526">MKADTRTSSRKTMPNIWGEGVLFAFSGLDGETDTQSQFVATAGTDGYDLLIHTPTRRLLKLRPAEIGQVLIATGDVLLADTAGGEIMMTYADWHTLIGRLPEDRPASLEFVDDGDAHKAELIVRMEPCSDGSTLTITEDCTNGDVIVLLLAADERTWSLAFGKHAAEATNRAISAIRLDWQQVMEDRLSIYNKLPELSDPARARLLKKCLSVMKVNTLSAEGSIDHLWSTPDRVPHRAMWLWDSVFHSFAMNRIDPDSAWLFLRSVLETQRSDGMIPHMSKVDGTASPITQPPILAWGVWENYRYTQHRADLAYALPRLERYMTWILANRDSNRNGLLEWMIEGNPLCRSGESGMDNSPRFDEAMLLDAVDFSSYAAADMTYMSLIAEELGDKERSLRWSRQSAAMSVTIQRQLWDEEDGFYYDLAMDGSRSKVMAVSGFMPMLLENMPAARTGRLLALLHDPQYFGTPLPVPSTAVSESAFCTDMWRGPVWMSTNYLVITGLRKQGKEEEANKLAERTITAVQGWYERYGVIFEYFDAEDKMPPPACSRKGPPLKRYDLRKKIATIRDFHWSAALIACLLLDVQTPMKRTAYIRNSTL</sequence>
<dbReference type="SUPFAM" id="SSF48208">
    <property type="entry name" value="Six-hairpin glycosidases"/>
    <property type="match status" value="1"/>
</dbReference>
<protein>
    <recommendedName>
        <fullName evidence="4">Mannosylglycerate hydrolase MGH1-like glycoside hydrolase domain-containing protein</fullName>
    </recommendedName>
</protein>
<keyword evidence="3" id="KW-0326">Glycosidase</keyword>
<dbReference type="InterPro" id="IPR004888">
    <property type="entry name" value="Glycoside_hydrolase_63"/>
</dbReference>
<organism evidence="5 6">
    <name type="scientific">Paenibacillus whitsoniae</name>
    <dbReference type="NCBI Taxonomy" id="2496558"/>
    <lineage>
        <taxon>Bacteria</taxon>
        <taxon>Bacillati</taxon>
        <taxon>Bacillota</taxon>
        <taxon>Bacilli</taxon>
        <taxon>Bacillales</taxon>
        <taxon>Paenibacillaceae</taxon>
        <taxon>Paenibacillus</taxon>
    </lineage>
</organism>
<dbReference type="PANTHER" id="PTHR10412:SF11">
    <property type="entry name" value="MANNOSYL-OLIGOSACCHARIDE GLUCOSIDASE"/>
    <property type="match status" value="1"/>
</dbReference>
<feature type="domain" description="Mannosylglycerate hydrolase MGH1-like glycoside hydrolase" evidence="4">
    <location>
        <begin position="239"/>
        <end position="541"/>
    </location>
</feature>
<evidence type="ECO:0000256" key="2">
    <source>
        <dbReference type="ARBA" id="ARBA00022801"/>
    </source>
</evidence>
<comment type="similarity">
    <text evidence="1">Belongs to the glycosyl hydrolase 63 family.</text>
</comment>
<dbReference type="Proteomes" id="UP000276128">
    <property type="component" value="Unassembled WGS sequence"/>
</dbReference>
<dbReference type="Pfam" id="PF22422">
    <property type="entry name" value="MGH1-like_GH"/>
    <property type="match status" value="1"/>
</dbReference>
<evidence type="ECO:0000313" key="6">
    <source>
        <dbReference type="Proteomes" id="UP000276128"/>
    </source>
</evidence>
<dbReference type="GO" id="GO:0009311">
    <property type="term" value="P:oligosaccharide metabolic process"/>
    <property type="evidence" value="ECO:0007669"/>
    <property type="project" value="InterPro"/>
</dbReference>
<dbReference type="OrthoDB" id="9798687at2"/>
<dbReference type="AlphaFoldDB" id="A0A3S0CC84"/>
<dbReference type="InterPro" id="IPR012341">
    <property type="entry name" value="6hp_glycosidase-like_sf"/>
</dbReference>
<gene>
    <name evidence="5" type="ORF">EJQ19_06695</name>
</gene>
<evidence type="ECO:0000256" key="3">
    <source>
        <dbReference type="ARBA" id="ARBA00023295"/>
    </source>
</evidence>
<keyword evidence="2" id="KW-0378">Hydrolase</keyword>
<evidence type="ECO:0000259" key="4">
    <source>
        <dbReference type="Pfam" id="PF22422"/>
    </source>
</evidence>
<comment type="caution">
    <text evidence="5">The sequence shown here is derived from an EMBL/GenBank/DDBJ whole genome shotgun (WGS) entry which is preliminary data.</text>
</comment>
<dbReference type="PANTHER" id="PTHR10412">
    <property type="entry name" value="MANNOSYL-OLIGOSACCHARIDE GLUCOSIDASE"/>
    <property type="match status" value="1"/>
</dbReference>
<accession>A0A3S0CC84</accession>
<evidence type="ECO:0000256" key="1">
    <source>
        <dbReference type="ARBA" id="ARBA00010833"/>
    </source>
</evidence>